<accession>A0A9P0N7W9</accession>
<keyword evidence="3" id="KW-1185">Reference proteome</keyword>
<protein>
    <submittedName>
        <fullName evidence="2">Uncharacterized protein</fullName>
    </submittedName>
</protein>
<evidence type="ECO:0000313" key="2">
    <source>
        <dbReference type="EMBL" id="CAH1708182.1"/>
    </source>
</evidence>
<keyword evidence="1" id="KW-0472">Membrane</keyword>
<dbReference type="EMBL" id="OU899034">
    <property type="protein sequence ID" value="CAH1708182.1"/>
    <property type="molecule type" value="Genomic_DNA"/>
</dbReference>
<gene>
    <name evidence="2" type="ORF">APHIGO_LOCUS312</name>
</gene>
<proteinExistence type="predicted"/>
<dbReference type="AlphaFoldDB" id="A0A9P0N7W9"/>
<evidence type="ECO:0000256" key="1">
    <source>
        <dbReference type="SAM" id="Phobius"/>
    </source>
</evidence>
<feature type="transmembrane region" description="Helical" evidence="1">
    <location>
        <begin position="55"/>
        <end position="77"/>
    </location>
</feature>
<sequence>MCADPSRVIGPPAVQCRRAPTAAAGRNAARRPVRRRVCVVRALSRVRARERAKHVYNIIMWGVCVCVCVCVCCVHTYRAHRFTPFTLDGCGGGGYYARRRCCLLHFRFALSRTLVVMIRARVLFLVPDTAALRL</sequence>
<keyword evidence="1" id="KW-1133">Transmembrane helix</keyword>
<reference evidence="2" key="2">
    <citation type="submission" date="2022-10" db="EMBL/GenBank/DDBJ databases">
        <authorList>
            <consortium name="ENA_rothamsted_submissions"/>
            <consortium name="culmorum"/>
            <person name="King R."/>
        </authorList>
    </citation>
    <scope>NUCLEOTIDE SEQUENCE</scope>
</reference>
<organism evidence="2 3">
    <name type="scientific">Aphis gossypii</name>
    <name type="common">Cotton aphid</name>
    <dbReference type="NCBI Taxonomy" id="80765"/>
    <lineage>
        <taxon>Eukaryota</taxon>
        <taxon>Metazoa</taxon>
        <taxon>Ecdysozoa</taxon>
        <taxon>Arthropoda</taxon>
        <taxon>Hexapoda</taxon>
        <taxon>Insecta</taxon>
        <taxon>Pterygota</taxon>
        <taxon>Neoptera</taxon>
        <taxon>Paraneoptera</taxon>
        <taxon>Hemiptera</taxon>
        <taxon>Sternorrhyncha</taxon>
        <taxon>Aphidomorpha</taxon>
        <taxon>Aphidoidea</taxon>
        <taxon>Aphididae</taxon>
        <taxon>Aphidini</taxon>
        <taxon>Aphis</taxon>
        <taxon>Aphis</taxon>
    </lineage>
</organism>
<dbReference type="Proteomes" id="UP001154329">
    <property type="component" value="Chromosome 1"/>
</dbReference>
<evidence type="ECO:0000313" key="3">
    <source>
        <dbReference type="Proteomes" id="UP001154329"/>
    </source>
</evidence>
<reference evidence="2" key="1">
    <citation type="submission" date="2022-02" db="EMBL/GenBank/DDBJ databases">
        <authorList>
            <person name="King R."/>
        </authorList>
    </citation>
    <scope>NUCLEOTIDE SEQUENCE</scope>
</reference>
<keyword evidence="1" id="KW-0812">Transmembrane</keyword>
<name>A0A9P0N7W9_APHGO</name>